<dbReference type="InterPro" id="IPR050194">
    <property type="entry name" value="Glycosyltransferase_grp1"/>
</dbReference>
<feature type="domain" description="Glycosyl transferase family 1" evidence="1">
    <location>
        <begin position="191"/>
        <end position="356"/>
    </location>
</feature>
<organism evidence="3 4">
    <name type="scientific">Halomarinibacterium sedimenti</name>
    <dbReference type="NCBI Taxonomy" id="2857106"/>
    <lineage>
        <taxon>Bacteria</taxon>
        <taxon>Pseudomonadati</taxon>
        <taxon>Bacteroidota</taxon>
        <taxon>Flavobacteriia</taxon>
        <taxon>Flavobacteriales</taxon>
        <taxon>Flavobacteriaceae</taxon>
        <taxon>Halomarinibacterium</taxon>
    </lineage>
</organism>
<evidence type="ECO:0000259" key="2">
    <source>
        <dbReference type="Pfam" id="PF13579"/>
    </source>
</evidence>
<dbReference type="Pfam" id="PF00534">
    <property type="entry name" value="Glycos_transf_1"/>
    <property type="match status" value="1"/>
</dbReference>
<accession>A0A9X1FPH6</accession>
<keyword evidence="4" id="KW-1185">Reference proteome</keyword>
<comment type="caution">
    <text evidence="3">The sequence shown here is derived from an EMBL/GenBank/DDBJ whole genome shotgun (WGS) entry which is preliminary data.</text>
</comment>
<dbReference type="Proteomes" id="UP001138686">
    <property type="component" value="Unassembled WGS sequence"/>
</dbReference>
<proteinExistence type="predicted"/>
<evidence type="ECO:0000259" key="1">
    <source>
        <dbReference type="Pfam" id="PF00534"/>
    </source>
</evidence>
<dbReference type="PANTHER" id="PTHR45947:SF3">
    <property type="entry name" value="SULFOQUINOVOSYL TRANSFERASE SQD2"/>
    <property type="match status" value="1"/>
</dbReference>
<feature type="domain" description="Glycosyltransferase subfamily 4-like N-terminal" evidence="2">
    <location>
        <begin position="48"/>
        <end position="171"/>
    </location>
</feature>
<name>A0A9X1FPH6_9FLAO</name>
<dbReference type="AlphaFoldDB" id="A0A9X1FPH6"/>
<gene>
    <name evidence="3" type="ORF">KXJ69_04930</name>
</gene>
<dbReference type="PANTHER" id="PTHR45947">
    <property type="entry name" value="SULFOQUINOVOSYL TRANSFERASE SQD2"/>
    <property type="match status" value="1"/>
</dbReference>
<protein>
    <submittedName>
        <fullName evidence="3">Glycosyltransferase family 4 protein</fullName>
    </submittedName>
</protein>
<dbReference type="Pfam" id="PF13579">
    <property type="entry name" value="Glyco_trans_4_4"/>
    <property type="match status" value="1"/>
</dbReference>
<evidence type="ECO:0000313" key="4">
    <source>
        <dbReference type="Proteomes" id="UP001138686"/>
    </source>
</evidence>
<evidence type="ECO:0000313" key="3">
    <source>
        <dbReference type="EMBL" id="MBW2937437.1"/>
    </source>
</evidence>
<dbReference type="InterPro" id="IPR001296">
    <property type="entry name" value="Glyco_trans_1"/>
</dbReference>
<sequence length="385" mass="43400">MKSKLIRITTVPSSLKILLKGQHSFMSEYYDVIGISSKGEDLDEVKNNEGIETIAVEMTRTISPFKDLRSVWKLYRVFRRERPKIVHTHTPKAGIVGMLAAKLSGVPIRLHTVAGLPLLEATGLKRFILNSVEKLTYSCATKVYPNSVGLYNIILEQKFCKKEKLMVISNGSSNGIDIHYFNPTAVSNKQQKALKEQLQLKPNDFVFIFIGRLVGDKGINELITSFKTISKSHKNCKLLLVGASEPELDPLSFETISIMKENKDIIEVGFQKDVRPYLSISNALVFPTYREGFPNVVLQACAMGLPAIVTDINGCNEIIMEGKNGTIITPKDIDALTNAMQKFLKEKERWQDVNSYRKTIVDRFQQEIVWKALLAEYKTLEAHVC</sequence>
<dbReference type="InterPro" id="IPR028098">
    <property type="entry name" value="Glyco_trans_4-like_N"/>
</dbReference>
<reference evidence="3" key="1">
    <citation type="submission" date="2021-07" db="EMBL/GenBank/DDBJ databases">
        <title>Aureisphaera sp. CAU 1614 isolated from sea sediment.</title>
        <authorList>
            <person name="Kim W."/>
        </authorList>
    </citation>
    <scope>NUCLEOTIDE SEQUENCE</scope>
    <source>
        <strain evidence="3">CAU 1614</strain>
    </source>
</reference>
<dbReference type="EMBL" id="JAHWDP010000002">
    <property type="protein sequence ID" value="MBW2937437.1"/>
    <property type="molecule type" value="Genomic_DNA"/>
</dbReference>
<dbReference type="GO" id="GO:0016757">
    <property type="term" value="F:glycosyltransferase activity"/>
    <property type="evidence" value="ECO:0007669"/>
    <property type="project" value="InterPro"/>
</dbReference>
<dbReference type="CDD" id="cd03808">
    <property type="entry name" value="GT4_CapM-like"/>
    <property type="match status" value="1"/>
</dbReference>
<dbReference type="RefSeq" id="WP_219051863.1">
    <property type="nucleotide sequence ID" value="NZ_JAHWDP010000002.1"/>
</dbReference>